<feature type="compositionally biased region" description="Polar residues" evidence="1">
    <location>
        <begin position="144"/>
        <end position="162"/>
    </location>
</feature>
<feature type="compositionally biased region" description="Polar residues" evidence="1">
    <location>
        <begin position="246"/>
        <end position="259"/>
    </location>
</feature>
<reference evidence="2" key="1">
    <citation type="submission" date="2022-11" db="EMBL/GenBank/DDBJ databases">
        <authorList>
            <person name="Petersen C."/>
        </authorList>
    </citation>
    <scope>NUCLEOTIDE SEQUENCE</scope>
    <source>
        <strain evidence="2">IBT 34128</strain>
    </source>
</reference>
<dbReference type="Proteomes" id="UP001141434">
    <property type="component" value="Unassembled WGS sequence"/>
</dbReference>
<feature type="region of interest" description="Disordered" evidence="1">
    <location>
        <begin position="632"/>
        <end position="706"/>
    </location>
</feature>
<dbReference type="EMBL" id="JAPMSZ010000010">
    <property type="protein sequence ID" value="KAJ5087031.1"/>
    <property type="molecule type" value="Genomic_DNA"/>
</dbReference>
<accession>A0A9W9JZF2</accession>
<proteinExistence type="predicted"/>
<dbReference type="GeneID" id="81398032"/>
<feature type="compositionally biased region" description="Low complexity" evidence="1">
    <location>
        <begin position="10"/>
        <end position="20"/>
    </location>
</feature>
<organism evidence="2 3">
    <name type="scientific">Penicillium alfredii</name>
    <dbReference type="NCBI Taxonomy" id="1506179"/>
    <lineage>
        <taxon>Eukaryota</taxon>
        <taxon>Fungi</taxon>
        <taxon>Dikarya</taxon>
        <taxon>Ascomycota</taxon>
        <taxon>Pezizomycotina</taxon>
        <taxon>Eurotiomycetes</taxon>
        <taxon>Eurotiomycetidae</taxon>
        <taxon>Eurotiales</taxon>
        <taxon>Aspergillaceae</taxon>
        <taxon>Penicillium</taxon>
    </lineage>
</organism>
<feature type="compositionally biased region" description="Low complexity" evidence="1">
    <location>
        <begin position="196"/>
        <end position="206"/>
    </location>
</feature>
<keyword evidence="3" id="KW-1185">Reference proteome</keyword>
<dbReference type="OrthoDB" id="4155914at2759"/>
<feature type="region of interest" description="Disordered" evidence="1">
    <location>
        <begin position="1"/>
        <end position="371"/>
    </location>
</feature>
<feature type="compositionally biased region" description="Basic and acidic residues" evidence="1">
    <location>
        <begin position="163"/>
        <end position="177"/>
    </location>
</feature>
<feature type="compositionally biased region" description="Polar residues" evidence="1">
    <location>
        <begin position="288"/>
        <end position="307"/>
    </location>
</feature>
<feature type="compositionally biased region" description="Low complexity" evidence="1">
    <location>
        <begin position="311"/>
        <end position="329"/>
    </location>
</feature>
<reference evidence="2" key="2">
    <citation type="journal article" date="2023" name="IMA Fungus">
        <title>Comparative genomic study of the Penicillium genus elucidates a diverse pangenome and 15 lateral gene transfer events.</title>
        <authorList>
            <person name="Petersen C."/>
            <person name="Sorensen T."/>
            <person name="Nielsen M.R."/>
            <person name="Sondergaard T.E."/>
            <person name="Sorensen J.L."/>
            <person name="Fitzpatrick D.A."/>
            <person name="Frisvad J.C."/>
            <person name="Nielsen K.L."/>
        </authorList>
    </citation>
    <scope>NUCLEOTIDE SEQUENCE</scope>
    <source>
        <strain evidence="2">IBT 34128</strain>
    </source>
</reference>
<evidence type="ECO:0000256" key="1">
    <source>
        <dbReference type="SAM" id="MobiDB-lite"/>
    </source>
</evidence>
<protein>
    <submittedName>
        <fullName evidence="2">Uncharacterized protein</fullName>
    </submittedName>
</protein>
<feature type="compositionally biased region" description="Pro residues" evidence="1">
    <location>
        <begin position="226"/>
        <end position="241"/>
    </location>
</feature>
<gene>
    <name evidence="2" type="ORF">NUU61_008338</name>
</gene>
<feature type="compositionally biased region" description="Pro residues" evidence="1">
    <location>
        <begin position="67"/>
        <end position="81"/>
    </location>
</feature>
<feature type="compositionally biased region" description="Low complexity" evidence="1">
    <location>
        <begin position="652"/>
        <end position="661"/>
    </location>
</feature>
<feature type="compositionally biased region" description="Polar residues" evidence="1">
    <location>
        <begin position="344"/>
        <end position="361"/>
    </location>
</feature>
<feature type="compositionally biased region" description="Low complexity" evidence="1">
    <location>
        <begin position="82"/>
        <end position="94"/>
    </location>
</feature>
<comment type="caution">
    <text evidence="2">The sequence shown here is derived from an EMBL/GenBank/DDBJ whole genome shotgun (WGS) entry which is preliminary data.</text>
</comment>
<name>A0A9W9JZF2_9EURO</name>
<evidence type="ECO:0000313" key="2">
    <source>
        <dbReference type="EMBL" id="KAJ5087031.1"/>
    </source>
</evidence>
<dbReference type="RefSeq" id="XP_056509156.1">
    <property type="nucleotide sequence ID" value="XM_056658863.1"/>
</dbReference>
<evidence type="ECO:0000313" key="3">
    <source>
        <dbReference type="Proteomes" id="UP001141434"/>
    </source>
</evidence>
<sequence length="738" mass="81551">MPLFSKKSKAPPASSTPATSQPVYLPVRSAENLLHPALAPPDPNAPIQDNSYGRRLSDYRFVYDDPPLGPVLPQQQPPPEQPSSLSRSFSQRQSRSQRDRPTNNPVAPEEDLQPRRLKKKSLFVRPSSGILERSISVKGKSISHPLSQPGSPRLPQSVSLPTTEEHPLPGPQPHEEGNYPALVQPYEPRSTSLAYQQQHQQIQRDQQLTHPAHRTENQEWAQQQPIQPPNPDQTRRPPPPLQLQRSNTDQSRPSPTDSAAESPRPDPDQVPRGQPQPHPLAQDPVLNSRPSSRQTSEPLSPLNSQTHPDAMQHAPAQAPPQAQGQPQQPTERQSGPPPQDSSRRGSASQGMPDQGRSTPTGGNRAREESGDTDIRALIQKHDELQAKYSKVKRYYFEKDAQVQHLQNTVAHQRMAVSRTVLDDNEYTNRFQRLDGAIKDLAFSVRKEWRGIPPWLHGQVTDDAVSVGTKEMTAVGRAIISRWLVDEIFHRHFHPALEPHFSMQLKSIEMNLRRQQARPATDEDRDNAAVRLSNWRRTTFDGLGDILIGPAAEEHRAELIEHLSAELASFMGSQLHEPALAGLEAGVRMIIENSINIAEKIPLEARDVCVEYFPPNIQLADLYMKVEGGLPPLNHPLVGPGDHEAEEPPTTEGDSSSGSNSGPGEGQPRAKKSVFGALMGRKSAPEANRPAAGNSPDDKADLPESAPAPTRIRFASFLAVEVRGKAPSTVLIKAPVWLE</sequence>
<dbReference type="AlphaFoldDB" id="A0A9W9JZF2"/>